<gene>
    <name evidence="2" type="ORF">AVEN_55861_1</name>
</gene>
<dbReference type="AlphaFoldDB" id="A0A4Y2GSZ1"/>
<protein>
    <submittedName>
        <fullName evidence="2">Uncharacterized protein</fullName>
    </submittedName>
</protein>
<evidence type="ECO:0000256" key="1">
    <source>
        <dbReference type="SAM" id="MobiDB-lite"/>
    </source>
</evidence>
<organism evidence="2 3">
    <name type="scientific">Araneus ventricosus</name>
    <name type="common">Orbweaver spider</name>
    <name type="synonym">Epeira ventricosa</name>
    <dbReference type="NCBI Taxonomy" id="182803"/>
    <lineage>
        <taxon>Eukaryota</taxon>
        <taxon>Metazoa</taxon>
        <taxon>Ecdysozoa</taxon>
        <taxon>Arthropoda</taxon>
        <taxon>Chelicerata</taxon>
        <taxon>Arachnida</taxon>
        <taxon>Araneae</taxon>
        <taxon>Araneomorphae</taxon>
        <taxon>Entelegynae</taxon>
        <taxon>Araneoidea</taxon>
        <taxon>Araneidae</taxon>
        <taxon>Araneus</taxon>
    </lineage>
</organism>
<feature type="region of interest" description="Disordered" evidence="1">
    <location>
        <begin position="51"/>
        <end position="76"/>
    </location>
</feature>
<evidence type="ECO:0000313" key="2">
    <source>
        <dbReference type="EMBL" id="GBM55925.1"/>
    </source>
</evidence>
<proteinExistence type="predicted"/>
<sequence>MGHLRSSIYDSRAVSMRKGSIICWQSWTGTDFPALRKNPCKRKVERIRQSVVQGKTNSKHEFHQIGIQDPNHQRSPPKLQMVLCSRLMADAKVPKEKKNFKTPLPAYTGYQAKLEDPEHLGCRPSRPSEPSYGM</sequence>
<keyword evidence="3" id="KW-1185">Reference proteome</keyword>
<accession>A0A4Y2GSZ1</accession>
<evidence type="ECO:0000313" key="3">
    <source>
        <dbReference type="Proteomes" id="UP000499080"/>
    </source>
</evidence>
<reference evidence="2 3" key="1">
    <citation type="journal article" date="2019" name="Sci. Rep.">
        <title>Orb-weaving spider Araneus ventricosus genome elucidates the spidroin gene catalogue.</title>
        <authorList>
            <person name="Kono N."/>
            <person name="Nakamura H."/>
            <person name="Ohtoshi R."/>
            <person name="Moran D.A.P."/>
            <person name="Shinohara A."/>
            <person name="Yoshida Y."/>
            <person name="Fujiwara M."/>
            <person name="Mori M."/>
            <person name="Tomita M."/>
            <person name="Arakawa K."/>
        </authorList>
    </citation>
    <scope>NUCLEOTIDE SEQUENCE [LARGE SCALE GENOMIC DNA]</scope>
</reference>
<comment type="caution">
    <text evidence="2">The sequence shown here is derived from an EMBL/GenBank/DDBJ whole genome shotgun (WGS) entry which is preliminary data.</text>
</comment>
<name>A0A4Y2GSZ1_ARAVE</name>
<dbReference type="EMBL" id="BGPR01001521">
    <property type="protein sequence ID" value="GBM55925.1"/>
    <property type="molecule type" value="Genomic_DNA"/>
</dbReference>
<feature type="region of interest" description="Disordered" evidence="1">
    <location>
        <begin position="115"/>
        <end position="134"/>
    </location>
</feature>
<dbReference type="Proteomes" id="UP000499080">
    <property type="component" value="Unassembled WGS sequence"/>
</dbReference>